<feature type="compositionally biased region" description="Polar residues" evidence="1">
    <location>
        <begin position="526"/>
        <end position="543"/>
    </location>
</feature>
<dbReference type="Proteomes" id="UP001107558">
    <property type="component" value="Chromosome 2"/>
</dbReference>
<keyword evidence="3" id="KW-1185">Reference proteome</keyword>
<feature type="compositionally biased region" description="Polar residues" evidence="1">
    <location>
        <begin position="561"/>
        <end position="574"/>
    </location>
</feature>
<feature type="region of interest" description="Disordered" evidence="1">
    <location>
        <begin position="971"/>
        <end position="999"/>
    </location>
</feature>
<feature type="compositionally biased region" description="Basic and acidic residues" evidence="1">
    <location>
        <begin position="763"/>
        <end position="772"/>
    </location>
</feature>
<comment type="caution">
    <text evidence="2">The sequence shown here is derived from an EMBL/GenBank/DDBJ whole genome shotgun (WGS) entry which is preliminary data.</text>
</comment>
<feature type="region of interest" description="Disordered" evidence="1">
    <location>
        <begin position="110"/>
        <end position="139"/>
    </location>
</feature>
<evidence type="ECO:0000313" key="3">
    <source>
        <dbReference type="Proteomes" id="UP001107558"/>
    </source>
</evidence>
<feature type="compositionally biased region" description="Polar residues" evidence="1">
    <location>
        <begin position="192"/>
        <end position="216"/>
    </location>
</feature>
<evidence type="ECO:0000313" key="2">
    <source>
        <dbReference type="EMBL" id="KAG5677895.1"/>
    </source>
</evidence>
<feature type="compositionally biased region" description="Basic residues" evidence="1">
    <location>
        <begin position="700"/>
        <end position="713"/>
    </location>
</feature>
<accession>A0A9J6C7G8</accession>
<feature type="compositionally biased region" description="Basic and acidic residues" evidence="1">
    <location>
        <begin position="545"/>
        <end position="560"/>
    </location>
</feature>
<protein>
    <submittedName>
        <fullName evidence="2">Uncharacterized protein</fullName>
    </submittedName>
</protein>
<feature type="compositionally biased region" description="Basic residues" evidence="1">
    <location>
        <begin position="402"/>
        <end position="411"/>
    </location>
</feature>
<feature type="compositionally biased region" description="Acidic residues" evidence="1">
    <location>
        <begin position="971"/>
        <end position="983"/>
    </location>
</feature>
<feature type="region of interest" description="Disordered" evidence="1">
    <location>
        <begin position="396"/>
        <end position="445"/>
    </location>
</feature>
<feature type="region of interest" description="Disordered" evidence="1">
    <location>
        <begin position="285"/>
        <end position="350"/>
    </location>
</feature>
<sequence>MGKSKKTRWRTFSFDGSKDETPINGDVKANVTDFNFSSVNSQKYSQILGDHHHSNYLPHTKSNTANHNNFKARNYNKENHYNQQRSAAKNNLASKNSWQRNGSAFRATVASLKDSSNNNNNKSEENGKTTEFSSSDKSCKQDCYINSEPIKFNEDEYTRITTPRQDVLFKKGYLSRMNSNKTANNNNNNTSIIDSTGPNSTSNSDPESSLSVSTLSPATTPSMDYCQMDSQDFTATTPIYYPGYYDESGMLVFPMYNGYNYYPQNGSTPPVYLMPYPYQFDPFFMAPNTEVPANDNTDEQQQQSQENENDNEDTENKEKEVSCNGEIENNQIIEGEQNNEEGDEKDVKQEQGELISNEPNEQTPKQCFPIYANELGYIYPYTNGFYNGFYYYNGIPGTTRPSKGKRRKRYSSSRSSNSYPPPPRSTAETTTDYSDDDGGNSTHNRRYYTRYNHHHHHNAWNNHYYSNVYNQYHYNSKYHHHQKSHFDQNANQAPSNNDTEKESTNESNLNADVVEFYPRVHSNDITNQQQTLPSQESNSNVQENDLEKSEQENTKSKSDAAQKSINNTKPSHTSKPIGRVTKKEIMDGIKLMEQQNINLKATSKAQMKTAASNFDADVEWNVIKKGKKVKIVKDSHNLDLKNDTLSQSVVEVINKDSVSNDTKLSEIVAVDASLLSQESVSNKKTIQLATSQTSVTNNAKSKKSKNKNKKKKPFTMTKQDGFKIIEPDFSSNSSEKVNEEIQNDSSEEDAEHTVIEEAEEETTSEKANDNNTSEFEKELIVDIEDEQEKKEVEEKETNLISDETKVQDEFSKVFSVEFSQNPKVNDDDAIIDISDEEICRKTSIEMDLSIAQEIARIESETITVEPIMQQQQQEEIIAEKEETLKKEEESLFEDSNYFNDRKNIAELERDLIENLKCLDDGIDIKSPIINPLYDFPITSAVRKWLQEKQHESFENLFRVENFKKLSELYDECEDDDDDDESDISDSPQKSETTDSDYASDIQVKLNGSPASSNAKLDTKVTSKCNNKLIVKESFCALM</sequence>
<feature type="region of interest" description="Disordered" evidence="1">
    <location>
        <begin position="526"/>
        <end position="580"/>
    </location>
</feature>
<evidence type="ECO:0000256" key="1">
    <source>
        <dbReference type="SAM" id="MobiDB-lite"/>
    </source>
</evidence>
<organism evidence="2 3">
    <name type="scientific">Polypedilum vanderplanki</name>
    <name type="common">Sleeping chironomid midge</name>
    <dbReference type="NCBI Taxonomy" id="319348"/>
    <lineage>
        <taxon>Eukaryota</taxon>
        <taxon>Metazoa</taxon>
        <taxon>Ecdysozoa</taxon>
        <taxon>Arthropoda</taxon>
        <taxon>Hexapoda</taxon>
        <taxon>Insecta</taxon>
        <taxon>Pterygota</taxon>
        <taxon>Neoptera</taxon>
        <taxon>Endopterygota</taxon>
        <taxon>Diptera</taxon>
        <taxon>Nematocera</taxon>
        <taxon>Chironomoidea</taxon>
        <taxon>Chironomidae</taxon>
        <taxon>Chironominae</taxon>
        <taxon>Polypedilum</taxon>
        <taxon>Polypedilum</taxon>
    </lineage>
</organism>
<feature type="region of interest" description="Disordered" evidence="1">
    <location>
        <begin position="691"/>
        <end position="772"/>
    </location>
</feature>
<feature type="region of interest" description="Disordered" evidence="1">
    <location>
        <begin position="479"/>
        <end position="509"/>
    </location>
</feature>
<reference evidence="2" key="1">
    <citation type="submission" date="2021-03" db="EMBL/GenBank/DDBJ databases">
        <title>Chromosome level genome of the anhydrobiotic midge Polypedilum vanderplanki.</title>
        <authorList>
            <person name="Yoshida Y."/>
            <person name="Kikawada T."/>
            <person name="Gusev O."/>
        </authorList>
    </citation>
    <scope>NUCLEOTIDE SEQUENCE</scope>
    <source>
        <strain evidence="2">NIAS01</strain>
        <tissue evidence="2">Whole body or cell culture</tissue>
    </source>
</reference>
<feature type="compositionally biased region" description="Acidic residues" evidence="1">
    <location>
        <begin position="741"/>
        <end position="762"/>
    </location>
</feature>
<proteinExistence type="predicted"/>
<gene>
    <name evidence="2" type="ORF">PVAND_007612</name>
</gene>
<dbReference type="EMBL" id="JADBJN010000002">
    <property type="protein sequence ID" value="KAG5677895.1"/>
    <property type="molecule type" value="Genomic_DNA"/>
</dbReference>
<feature type="compositionally biased region" description="Polar residues" evidence="1">
    <location>
        <begin position="487"/>
        <end position="497"/>
    </location>
</feature>
<name>A0A9J6C7G8_POLVA</name>
<feature type="compositionally biased region" description="Low complexity" evidence="1">
    <location>
        <begin position="178"/>
        <end position="191"/>
    </location>
</feature>
<dbReference type="AlphaFoldDB" id="A0A9J6C7G8"/>
<dbReference type="OrthoDB" id="8197936at2759"/>
<feature type="region of interest" description="Disordered" evidence="1">
    <location>
        <begin position="178"/>
        <end position="216"/>
    </location>
</feature>
<feature type="compositionally biased region" description="Low complexity" evidence="1">
    <location>
        <begin position="324"/>
        <end position="336"/>
    </location>
</feature>